<evidence type="ECO:0000256" key="7">
    <source>
        <dbReference type="PIRSR" id="PIRSR000398-1"/>
    </source>
</evidence>
<dbReference type="GO" id="GO:0032259">
    <property type="term" value="P:methylation"/>
    <property type="evidence" value="ECO:0007669"/>
    <property type="project" value="UniProtKB-KW"/>
</dbReference>
<dbReference type="PANTHER" id="PTHR30481:SF3">
    <property type="entry name" value="DNA ADENINE METHYLASE"/>
    <property type="match status" value="1"/>
</dbReference>
<dbReference type="Gene3D" id="3.40.50.150">
    <property type="entry name" value="Vaccinia Virus protein VP39"/>
    <property type="match status" value="1"/>
</dbReference>
<dbReference type="GO" id="GO:0009307">
    <property type="term" value="P:DNA restriction-modification system"/>
    <property type="evidence" value="ECO:0007669"/>
    <property type="project" value="InterPro"/>
</dbReference>
<dbReference type="PROSITE" id="PS00092">
    <property type="entry name" value="N6_MTASE"/>
    <property type="match status" value="1"/>
</dbReference>
<dbReference type="RefSeq" id="WP_063498334.1">
    <property type="nucleotide sequence ID" value="NZ_CP014579.1"/>
</dbReference>
<dbReference type="REBASE" id="145148">
    <property type="entry name" value="M.Bsp172ORF21660P"/>
</dbReference>
<dbReference type="PRINTS" id="PR00505">
    <property type="entry name" value="D12N6MTFRASE"/>
</dbReference>
<keyword evidence="10" id="KW-1185">Reference proteome</keyword>
<evidence type="ECO:0000256" key="8">
    <source>
        <dbReference type="RuleBase" id="RU361257"/>
    </source>
</evidence>
<proteinExistence type="inferred from homology"/>
<dbReference type="EC" id="2.1.1.72" evidence="2 8"/>
<dbReference type="InterPro" id="IPR002052">
    <property type="entry name" value="DNA_methylase_N6_adenine_CS"/>
</dbReference>
<evidence type="ECO:0000313" key="10">
    <source>
        <dbReference type="Proteomes" id="UP000076852"/>
    </source>
</evidence>
<dbReference type="GO" id="GO:1904047">
    <property type="term" value="F:S-adenosyl-L-methionine binding"/>
    <property type="evidence" value="ECO:0007669"/>
    <property type="project" value="TreeGrafter"/>
</dbReference>
<dbReference type="OrthoDB" id="9805629at2"/>
<dbReference type="Gene3D" id="1.10.1020.10">
    <property type="entry name" value="Adenine-specific Methyltransferase, Domain 2"/>
    <property type="match status" value="1"/>
</dbReference>
<dbReference type="SUPFAM" id="SSF53335">
    <property type="entry name" value="S-adenosyl-L-methionine-dependent methyltransferases"/>
    <property type="match status" value="1"/>
</dbReference>
<accession>A0A160FR35</accession>
<comment type="similarity">
    <text evidence="1 8">Belongs to the N(4)/N(6)-methyltransferase family.</text>
</comment>
<dbReference type="PANTHER" id="PTHR30481">
    <property type="entry name" value="DNA ADENINE METHYLASE"/>
    <property type="match status" value="1"/>
</dbReference>
<dbReference type="EMBL" id="CP014579">
    <property type="protein sequence ID" value="ANB75036.1"/>
    <property type="molecule type" value="Genomic_DNA"/>
</dbReference>
<evidence type="ECO:0000256" key="4">
    <source>
        <dbReference type="ARBA" id="ARBA00022679"/>
    </source>
</evidence>
<evidence type="ECO:0000256" key="2">
    <source>
        <dbReference type="ARBA" id="ARBA00011900"/>
    </source>
</evidence>
<protein>
    <recommendedName>
        <fullName evidence="2 8">Site-specific DNA-methyltransferase (adenine-specific)</fullName>
        <ecNumber evidence="2 8">2.1.1.72</ecNumber>
    </recommendedName>
</protein>
<evidence type="ECO:0000256" key="3">
    <source>
        <dbReference type="ARBA" id="ARBA00022603"/>
    </source>
</evidence>
<evidence type="ECO:0000256" key="6">
    <source>
        <dbReference type="ARBA" id="ARBA00047942"/>
    </source>
</evidence>
<evidence type="ECO:0000256" key="5">
    <source>
        <dbReference type="ARBA" id="ARBA00022691"/>
    </source>
</evidence>
<evidence type="ECO:0000256" key="1">
    <source>
        <dbReference type="ARBA" id="ARBA00006594"/>
    </source>
</evidence>
<dbReference type="Pfam" id="PF02086">
    <property type="entry name" value="MethyltransfD12"/>
    <property type="match status" value="1"/>
</dbReference>
<dbReference type="Proteomes" id="UP000076852">
    <property type="component" value="Chromosome 2"/>
</dbReference>
<dbReference type="InterPro" id="IPR012263">
    <property type="entry name" value="M_m6A_EcoRV"/>
</dbReference>
<feature type="binding site" evidence="7">
    <location>
        <position position="191"/>
    </location>
    <ligand>
        <name>S-adenosyl-L-methionine</name>
        <dbReference type="ChEBI" id="CHEBI:59789"/>
    </ligand>
</feature>
<organism evidence="9 10">
    <name type="scientific">Paraburkholderia phytofirmans OLGA172</name>
    <dbReference type="NCBI Taxonomy" id="1417228"/>
    <lineage>
        <taxon>Bacteria</taxon>
        <taxon>Pseudomonadati</taxon>
        <taxon>Pseudomonadota</taxon>
        <taxon>Betaproteobacteria</taxon>
        <taxon>Burkholderiales</taxon>
        <taxon>Burkholderiaceae</taxon>
        <taxon>Paraburkholderia</taxon>
    </lineage>
</organism>
<dbReference type="GO" id="GO:0009007">
    <property type="term" value="F:site-specific DNA-methyltransferase (adenine-specific) activity"/>
    <property type="evidence" value="ECO:0007669"/>
    <property type="project" value="UniProtKB-UniRule"/>
</dbReference>
<keyword evidence="3 8" id="KW-0489">Methyltransferase</keyword>
<dbReference type="InterPro" id="IPR029063">
    <property type="entry name" value="SAM-dependent_MTases_sf"/>
</dbReference>
<reference evidence="9 10" key="1">
    <citation type="journal article" date="2016" name="Gene">
        <title>PacBio SMRT assembly of a complex multi-replicon genome reveals chlorocatechol degradative operon in a region of genome plasticity.</title>
        <authorList>
            <person name="Ricker N."/>
            <person name="Shen S.Y."/>
            <person name="Goordial J."/>
            <person name="Jin S."/>
            <person name="Fulthorpe R.R."/>
        </authorList>
    </citation>
    <scope>NUCLEOTIDE SEQUENCE [LARGE SCALE GENOMIC DNA]</scope>
    <source>
        <strain evidence="9 10">OLGA172</strain>
    </source>
</reference>
<name>A0A160FR35_9BURK</name>
<dbReference type="InterPro" id="IPR012327">
    <property type="entry name" value="MeTrfase_D12"/>
</dbReference>
<comment type="catalytic activity">
    <reaction evidence="6 8">
        <text>a 2'-deoxyadenosine in DNA + S-adenosyl-L-methionine = an N(6)-methyl-2'-deoxyadenosine in DNA + S-adenosyl-L-homocysteine + H(+)</text>
        <dbReference type="Rhea" id="RHEA:15197"/>
        <dbReference type="Rhea" id="RHEA-COMP:12418"/>
        <dbReference type="Rhea" id="RHEA-COMP:12419"/>
        <dbReference type="ChEBI" id="CHEBI:15378"/>
        <dbReference type="ChEBI" id="CHEBI:57856"/>
        <dbReference type="ChEBI" id="CHEBI:59789"/>
        <dbReference type="ChEBI" id="CHEBI:90615"/>
        <dbReference type="ChEBI" id="CHEBI:90616"/>
        <dbReference type="EC" id="2.1.1.72"/>
    </reaction>
</comment>
<dbReference type="AlphaFoldDB" id="A0A160FR35"/>
<dbReference type="GO" id="GO:0043565">
    <property type="term" value="F:sequence-specific DNA binding"/>
    <property type="evidence" value="ECO:0007669"/>
    <property type="project" value="TreeGrafter"/>
</dbReference>
<dbReference type="STRING" id="1804984.AYM40_21660"/>
<dbReference type="InterPro" id="IPR023095">
    <property type="entry name" value="Ade_MeTrfase_dom_2"/>
</dbReference>
<keyword evidence="4 8" id="KW-0808">Transferase</keyword>
<feature type="binding site" evidence="7">
    <location>
        <position position="63"/>
    </location>
    <ligand>
        <name>S-adenosyl-L-methionine</name>
        <dbReference type="ChEBI" id="CHEBI:59789"/>
    </ligand>
</feature>
<sequence>MHVHPISKAALPGRPFLKWVGGKSRILQQIVPRLPHGRRLIEPFVGGGAVFLGTGFEEYLLNDSNVHLIELYRAVSERPIEFMNLASSFFVDDNRSSSRYIELRTQFNCEPDSLTRAALFLYLNRHGFNGLCRYNKRGKLNVPYGHPVRVPRFPREGILNFVEKARKATFVNDDFAAVMRRAVLGDVVYCDPPYVDPDGARSFTAYGPAGFGMDRQQELAELARELRGAGVPVVISNHDCSAARELYAGAKIFTFAARRSISADGTRRGDAGELLAVFEA</sequence>
<dbReference type="GO" id="GO:0006298">
    <property type="term" value="P:mismatch repair"/>
    <property type="evidence" value="ECO:0007669"/>
    <property type="project" value="TreeGrafter"/>
</dbReference>
<feature type="binding site" evidence="7">
    <location>
        <position position="23"/>
    </location>
    <ligand>
        <name>S-adenosyl-L-methionine</name>
        <dbReference type="ChEBI" id="CHEBI:59789"/>
    </ligand>
</feature>
<dbReference type="NCBIfam" id="TIGR00571">
    <property type="entry name" value="dam"/>
    <property type="match status" value="1"/>
</dbReference>
<dbReference type="PIRSF" id="PIRSF000398">
    <property type="entry name" value="M_m6A_EcoRV"/>
    <property type="match status" value="1"/>
</dbReference>
<keyword evidence="5 8" id="KW-0949">S-adenosyl-L-methionine</keyword>
<feature type="binding site" evidence="7">
    <location>
        <position position="19"/>
    </location>
    <ligand>
        <name>S-adenosyl-L-methionine</name>
        <dbReference type="ChEBI" id="CHEBI:59789"/>
    </ligand>
</feature>
<gene>
    <name evidence="9" type="ORF">AYM40_21660</name>
</gene>
<evidence type="ECO:0000313" key="9">
    <source>
        <dbReference type="EMBL" id="ANB75036.1"/>
    </source>
</evidence>
<dbReference type="KEGG" id="buz:AYM40_21660"/>